<dbReference type="EMBL" id="UGNP01000001">
    <property type="protein sequence ID" value="STX09357.1"/>
    <property type="molecule type" value="Genomic_DNA"/>
</dbReference>
<accession>A0A8B4Q9G9</accession>
<evidence type="ECO:0000313" key="2">
    <source>
        <dbReference type="EMBL" id="TDR36573.1"/>
    </source>
</evidence>
<dbReference type="Proteomes" id="UP000254330">
    <property type="component" value="Unassembled WGS sequence"/>
</dbReference>
<dbReference type="AlphaFoldDB" id="A0A8B4Q9G9"/>
<dbReference type="Proteomes" id="UP000294641">
    <property type="component" value="Unassembled WGS sequence"/>
</dbReference>
<proteinExistence type="predicted"/>
<dbReference type="RefSeq" id="WP_109350125.1">
    <property type="nucleotide sequence ID" value="NZ_BJUE01000094.1"/>
</dbReference>
<gene>
    <name evidence="2" type="ORF">DFR61_12437</name>
    <name evidence="1" type="ORF">NCTC10597_01029</name>
</gene>
<keyword evidence="4" id="KW-1185">Reference proteome</keyword>
<protein>
    <recommendedName>
        <fullName evidence="5">Transposase</fullName>
    </recommendedName>
</protein>
<evidence type="ECO:0000313" key="1">
    <source>
        <dbReference type="EMBL" id="STX09357.1"/>
    </source>
</evidence>
<dbReference type="EMBL" id="SNZG01000024">
    <property type="protein sequence ID" value="TDR36573.1"/>
    <property type="molecule type" value="Genomic_DNA"/>
</dbReference>
<evidence type="ECO:0000313" key="4">
    <source>
        <dbReference type="Proteomes" id="UP000294641"/>
    </source>
</evidence>
<organism evidence="1 3">
    <name type="scientific">Kurthia zopfii</name>
    <dbReference type="NCBI Taxonomy" id="1650"/>
    <lineage>
        <taxon>Bacteria</taxon>
        <taxon>Bacillati</taxon>
        <taxon>Bacillota</taxon>
        <taxon>Bacilli</taxon>
        <taxon>Bacillales</taxon>
        <taxon>Caryophanaceae</taxon>
        <taxon>Kurthia</taxon>
    </lineage>
</organism>
<name>A0A8B4Q9G9_9BACL</name>
<evidence type="ECO:0008006" key="5">
    <source>
        <dbReference type="Google" id="ProtNLM"/>
    </source>
</evidence>
<dbReference type="OrthoDB" id="368860at2"/>
<reference evidence="1 3" key="1">
    <citation type="submission" date="2018-06" db="EMBL/GenBank/DDBJ databases">
        <authorList>
            <consortium name="Pathogen Informatics"/>
            <person name="Doyle S."/>
        </authorList>
    </citation>
    <scope>NUCLEOTIDE SEQUENCE [LARGE SCALE GENOMIC DNA]</scope>
    <source>
        <strain evidence="1 3">NCTC10597</strain>
    </source>
</reference>
<comment type="caution">
    <text evidence="1">The sequence shown here is derived from an EMBL/GenBank/DDBJ whole genome shotgun (WGS) entry which is preliminary data.</text>
</comment>
<sequence>MNISKSVTSLAAAALIAYALLKFLHVDGQKGNRCKRLSFASFTRQFLRGTLPVEWRIRLREILDYQRAVHQIYMGIFG</sequence>
<evidence type="ECO:0000313" key="3">
    <source>
        <dbReference type="Proteomes" id="UP000254330"/>
    </source>
</evidence>
<reference evidence="2 4" key="2">
    <citation type="submission" date="2019-03" db="EMBL/GenBank/DDBJ databases">
        <title>Genomic Encyclopedia of Type Strains, Phase IV (KMG-IV): sequencing the most valuable type-strain genomes for metagenomic binning, comparative biology and taxonomic classification.</title>
        <authorList>
            <person name="Goeker M."/>
        </authorList>
    </citation>
    <scope>NUCLEOTIDE SEQUENCE [LARGE SCALE GENOMIC DNA]</scope>
    <source>
        <strain evidence="2 4">DSM 20580</strain>
    </source>
</reference>